<keyword evidence="7" id="KW-0472">Membrane</keyword>
<sequence length="345" mass="37350">MLNGDAPVLDVRDLKTVFRTRGGEVHAVNSVSFHLRPGELLGVVGESGSGKSVTMMSLIGLLPSPPAEVRGGQVMFGGRDILKASAGELRRLRGREIGFIFQDPMTSLNPVFTVGFQIMEPLRKHMGMRPEAARVRAAELLDLVGIPDARKRLKDFPHQFSGGMRQRVMIAMALACDPKVLIADEPTTALDVTIQAQILELVKDLRKKLGMAIVWITHDLGVIAGIADRVMVMYGGQVVEQAPVRALFADPRHPYTRALLQTVPSVRGERAPKLKVIEGQPPLLGAHPTACPFRFRCDKAHDRCGRENPQRRVVGAPGHDVACHWDPDGAGLAAAGLTSEGVVNG</sequence>
<dbReference type="GO" id="GO:0005886">
    <property type="term" value="C:plasma membrane"/>
    <property type="evidence" value="ECO:0007669"/>
    <property type="project" value="UniProtKB-SubCell"/>
</dbReference>
<reference evidence="9" key="1">
    <citation type="submission" date="2017-05" db="EMBL/GenBank/DDBJ databases">
        <authorList>
            <person name="Imhoff J.F."/>
            <person name="Rahn T."/>
            <person name="Kuenzel S."/>
            <person name="Neulinger S.C."/>
        </authorList>
    </citation>
    <scope>NUCLEOTIDE SEQUENCE</scope>
    <source>
        <strain evidence="9">LMG 28126</strain>
    </source>
</reference>
<dbReference type="PANTHER" id="PTHR43297:SF2">
    <property type="entry name" value="DIPEPTIDE TRANSPORT ATP-BINDING PROTEIN DPPD"/>
    <property type="match status" value="1"/>
</dbReference>
<dbReference type="NCBIfam" id="TIGR01727">
    <property type="entry name" value="oligo_HPY"/>
    <property type="match status" value="1"/>
</dbReference>
<dbReference type="Proteomes" id="UP000706333">
    <property type="component" value="Unassembled WGS sequence"/>
</dbReference>
<dbReference type="PROSITE" id="PS00211">
    <property type="entry name" value="ABC_TRANSPORTER_1"/>
    <property type="match status" value="1"/>
</dbReference>
<protein>
    <submittedName>
        <fullName evidence="9">Peptide ABC transporter ATP-binding protein</fullName>
    </submittedName>
</protein>
<evidence type="ECO:0000256" key="5">
    <source>
        <dbReference type="ARBA" id="ARBA00022741"/>
    </source>
</evidence>
<dbReference type="InterPro" id="IPR003439">
    <property type="entry name" value="ABC_transporter-like_ATP-bd"/>
</dbReference>
<gene>
    <name evidence="9" type="ORF">CCR87_08990</name>
</gene>
<evidence type="ECO:0000313" key="9">
    <source>
        <dbReference type="EMBL" id="MBK5927458.1"/>
    </source>
</evidence>
<dbReference type="InterPro" id="IPR013563">
    <property type="entry name" value="Oligopep_ABC_C"/>
</dbReference>
<dbReference type="SMART" id="SM00382">
    <property type="entry name" value="AAA"/>
    <property type="match status" value="1"/>
</dbReference>
<proteinExistence type="inferred from homology"/>
<feature type="domain" description="ABC transporter" evidence="8">
    <location>
        <begin position="9"/>
        <end position="260"/>
    </location>
</feature>
<evidence type="ECO:0000256" key="6">
    <source>
        <dbReference type="ARBA" id="ARBA00022840"/>
    </source>
</evidence>
<keyword evidence="6 9" id="KW-0067">ATP-binding</keyword>
<dbReference type="InterPro" id="IPR027417">
    <property type="entry name" value="P-loop_NTPase"/>
</dbReference>
<keyword evidence="3" id="KW-0813">Transport</keyword>
<dbReference type="InterPro" id="IPR017871">
    <property type="entry name" value="ABC_transporter-like_CS"/>
</dbReference>
<accession>A0A934TKU3</accession>
<keyword evidence="10" id="KW-1185">Reference proteome</keyword>
<comment type="similarity">
    <text evidence="2">Belongs to the ABC transporter superfamily.</text>
</comment>
<dbReference type="PANTHER" id="PTHR43297">
    <property type="entry name" value="OLIGOPEPTIDE TRANSPORT ATP-BINDING PROTEIN APPD"/>
    <property type="match status" value="1"/>
</dbReference>
<dbReference type="Pfam" id="PF08352">
    <property type="entry name" value="oligo_HPY"/>
    <property type="match status" value="1"/>
</dbReference>
<evidence type="ECO:0000256" key="2">
    <source>
        <dbReference type="ARBA" id="ARBA00005417"/>
    </source>
</evidence>
<evidence type="ECO:0000256" key="1">
    <source>
        <dbReference type="ARBA" id="ARBA00004417"/>
    </source>
</evidence>
<dbReference type="Gene3D" id="3.40.50.300">
    <property type="entry name" value="P-loop containing nucleotide triphosphate hydrolases"/>
    <property type="match status" value="1"/>
</dbReference>
<dbReference type="GO" id="GO:0015833">
    <property type="term" value="P:peptide transport"/>
    <property type="evidence" value="ECO:0007669"/>
    <property type="project" value="InterPro"/>
</dbReference>
<comment type="caution">
    <text evidence="9">The sequence shown here is derived from an EMBL/GenBank/DDBJ whole genome shotgun (WGS) entry which is preliminary data.</text>
</comment>
<dbReference type="GO" id="GO:0055085">
    <property type="term" value="P:transmembrane transport"/>
    <property type="evidence" value="ECO:0007669"/>
    <property type="project" value="UniProtKB-ARBA"/>
</dbReference>
<dbReference type="PROSITE" id="PS50893">
    <property type="entry name" value="ABC_TRANSPORTER_2"/>
    <property type="match status" value="1"/>
</dbReference>
<dbReference type="GO" id="GO:0016887">
    <property type="term" value="F:ATP hydrolysis activity"/>
    <property type="evidence" value="ECO:0007669"/>
    <property type="project" value="InterPro"/>
</dbReference>
<dbReference type="GO" id="GO:0005524">
    <property type="term" value="F:ATP binding"/>
    <property type="evidence" value="ECO:0007669"/>
    <property type="project" value="UniProtKB-KW"/>
</dbReference>
<dbReference type="SUPFAM" id="SSF52540">
    <property type="entry name" value="P-loop containing nucleoside triphosphate hydrolases"/>
    <property type="match status" value="1"/>
</dbReference>
<dbReference type="RefSeq" id="WP_201157218.1">
    <property type="nucleotide sequence ID" value="NZ_NHSD01000249.1"/>
</dbReference>
<evidence type="ECO:0000256" key="7">
    <source>
        <dbReference type="ARBA" id="ARBA00023136"/>
    </source>
</evidence>
<evidence type="ECO:0000313" key="10">
    <source>
        <dbReference type="Proteomes" id="UP000706333"/>
    </source>
</evidence>
<dbReference type="EMBL" id="NHSD01000249">
    <property type="protein sequence ID" value="MBK5927458.1"/>
    <property type="molecule type" value="Genomic_DNA"/>
</dbReference>
<evidence type="ECO:0000256" key="4">
    <source>
        <dbReference type="ARBA" id="ARBA00022475"/>
    </source>
</evidence>
<keyword evidence="4" id="KW-1003">Cell membrane</keyword>
<evidence type="ECO:0000259" key="8">
    <source>
        <dbReference type="PROSITE" id="PS50893"/>
    </source>
</evidence>
<organism evidence="9 10">
    <name type="scientific">Rhodobaculum claviforme</name>
    <dbReference type="NCBI Taxonomy" id="1549854"/>
    <lineage>
        <taxon>Bacteria</taxon>
        <taxon>Pseudomonadati</taxon>
        <taxon>Pseudomonadota</taxon>
        <taxon>Alphaproteobacteria</taxon>
        <taxon>Rhodobacterales</taxon>
        <taxon>Paracoccaceae</taxon>
        <taxon>Rhodobaculum</taxon>
    </lineage>
</organism>
<dbReference type="CDD" id="cd03257">
    <property type="entry name" value="ABC_NikE_OppD_transporters"/>
    <property type="match status" value="1"/>
</dbReference>
<reference evidence="9" key="2">
    <citation type="journal article" date="2020" name="Microorganisms">
        <title>Osmotic Adaptation and Compatible Solute Biosynthesis of Phototrophic Bacteria as Revealed from Genome Analyses.</title>
        <authorList>
            <person name="Imhoff J.F."/>
            <person name="Rahn T."/>
            <person name="Kunzel S."/>
            <person name="Keller A."/>
            <person name="Neulinger S.C."/>
        </authorList>
    </citation>
    <scope>NUCLEOTIDE SEQUENCE</scope>
    <source>
        <strain evidence="9">LMG 28126</strain>
    </source>
</reference>
<comment type="subcellular location">
    <subcellularLocation>
        <location evidence="1">Cell inner membrane</location>
        <topology evidence="1">Peripheral membrane protein</topology>
    </subcellularLocation>
</comment>
<name>A0A934TKU3_9RHOB</name>
<dbReference type="Pfam" id="PF00005">
    <property type="entry name" value="ABC_tran"/>
    <property type="match status" value="1"/>
</dbReference>
<dbReference type="InterPro" id="IPR050388">
    <property type="entry name" value="ABC_Ni/Peptide_Import"/>
</dbReference>
<dbReference type="AlphaFoldDB" id="A0A934TKU3"/>
<dbReference type="FunFam" id="3.40.50.300:FF:000016">
    <property type="entry name" value="Oligopeptide ABC transporter ATP-binding component"/>
    <property type="match status" value="1"/>
</dbReference>
<keyword evidence="5" id="KW-0547">Nucleotide-binding</keyword>
<evidence type="ECO:0000256" key="3">
    <source>
        <dbReference type="ARBA" id="ARBA00022448"/>
    </source>
</evidence>
<dbReference type="InterPro" id="IPR003593">
    <property type="entry name" value="AAA+_ATPase"/>
</dbReference>